<feature type="region of interest" description="Disordered" evidence="1">
    <location>
        <begin position="151"/>
        <end position="173"/>
    </location>
</feature>
<proteinExistence type="predicted"/>
<feature type="compositionally biased region" description="Basic and acidic residues" evidence="1">
    <location>
        <begin position="155"/>
        <end position="173"/>
    </location>
</feature>
<evidence type="ECO:0000256" key="1">
    <source>
        <dbReference type="SAM" id="MobiDB-lite"/>
    </source>
</evidence>
<reference evidence="2 3" key="1">
    <citation type="submission" date="2024-03" db="EMBL/GenBank/DDBJ databases">
        <title>The Acrasis kona genome and developmental transcriptomes reveal deep origins of eukaryotic multicellular pathways.</title>
        <authorList>
            <person name="Sheikh S."/>
            <person name="Fu C.-J."/>
            <person name="Brown M.W."/>
            <person name="Baldauf S.L."/>
        </authorList>
    </citation>
    <scope>NUCLEOTIDE SEQUENCE [LARGE SCALE GENOMIC DNA]</scope>
    <source>
        <strain evidence="2 3">ATCC MYA-3509</strain>
    </source>
</reference>
<protein>
    <submittedName>
        <fullName evidence="2">Uncharacterized protein</fullName>
    </submittedName>
</protein>
<organism evidence="2 3">
    <name type="scientific">Acrasis kona</name>
    <dbReference type="NCBI Taxonomy" id="1008807"/>
    <lineage>
        <taxon>Eukaryota</taxon>
        <taxon>Discoba</taxon>
        <taxon>Heterolobosea</taxon>
        <taxon>Tetramitia</taxon>
        <taxon>Eutetramitia</taxon>
        <taxon>Acrasidae</taxon>
        <taxon>Acrasis</taxon>
    </lineage>
</organism>
<name>A0AAW2YQP3_9EUKA</name>
<dbReference type="Proteomes" id="UP001431209">
    <property type="component" value="Unassembled WGS sequence"/>
</dbReference>
<gene>
    <name evidence="2" type="ORF">AKO1_008077</name>
</gene>
<dbReference type="AlphaFoldDB" id="A0AAW2YQP3"/>
<accession>A0AAW2YQP3</accession>
<evidence type="ECO:0000313" key="3">
    <source>
        <dbReference type="Proteomes" id="UP001431209"/>
    </source>
</evidence>
<evidence type="ECO:0000313" key="2">
    <source>
        <dbReference type="EMBL" id="KAL0479263.1"/>
    </source>
</evidence>
<dbReference type="EMBL" id="JAOPGA020000522">
    <property type="protein sequence ID" value="KAL0479263.1"/>
    <property type="molecule type" value="Genomic_DNA"/>
</dbReference>
<feature type="compositionally biased region" description="Acidic residues" evidence="1">
    <location>
        <begin position="226"/>
        <end position="238"/>
    </location>
</feature>
<comment type="caution">
    <text evidence="2">The sequence shown here is derived from an EMBL/GenBank/DDBJ whole genome shotgun (WGS) entry which is preliminary data.</text>
</comment>
<feature type="region of interest" description="Disordered" evidence="1">
    <location>
        <begin position="207"/>
        <end position="242"/>
    </location>
</feature>
<keyword evidence="3" id="KW-1185">Reference proteome</keyword>
<sequence length="366" mass="42916">MWLEVTVQVGDLVQTDNVFLVELPNYTSIKSTYTIVGTLIEERHEILSAAHELITSIQGQTELDSLIIETIDRFHTAYDLCCNKKRLLSSRRALHTNFLQQEIIAMKESCSKLIPISSIGQIILKKMDHNEKHVQKKVKFDLMVFDRTIPQEEEQTQKDNRKRYNDKRLSDHFGRNDKTKVNVKAILTEPVQELSLTPEYINTCENYFSSRPSPVPQYKRKHEESNDNVDQPEDEQEDSFFKGIKRRRNQYEQNHRNGMGRRRLRIAEDLALKPQQLEYINMSSVLKDKIRYSEELKRQILKVDTAYDRDTTLDDLMAGYPEFTVFCNELLFVMGEKELAEVYPPKNSDEEEELMKIIKESVTQTN</sequence>